<keyword evidence="16" id="KW-1185">Reference proteome</keyword>
<dbReference type="InterPro" id="IPR001357">
    <property type="entry name" value="BRCT_dom"/>
</dbReference>
<dbReference type="PANTHER" id="PTHR45997">
    <property type="entry name" value="DNA LIGASE 4"/>
    <property type="match status" value="1"/>
</dbReference>
<dbReference type="Proteomes" id="UP001249851">
    <property type="component" value="Unassembled WGS sequence"/>
</dbReference>
<reference evidence="15" key="2">
    <citation type="journal article" date="2023" name="Science">
        <title>Genomic signatures of disease resistance in endangered staghorn corals.</title>
        <authorList>
            <person name="Vollmer S.V."/>
            <person name="Selwyn J.D."/>
            <person name="Despard B.A."/>
            <person name="Roesel C.L."/>
        </authorList>
    </citation>
    <scope>NUCLEOTIDE SEQUENCE</scope>
    <source>
        <strain evidence="15">K2</strain>
    </source>
</reference>
<dbReference type="GO" id="GO:0005524">
    <property type="term" value="F:ATP binding"/>
    <property type="evidence" value="ECO:0007669"/>
    <property type="project" value="UniProtKB-KW"/>
</dbReference>
<accession>A0AAD9V3P8</accession>
<evidence type="ECO:0000256" key="7">
    <source>
        <dbReference type="ARBA" id="ARBA00022840"/>
    </source>
</evidence>
<dbReference type="InterPro" id="IPR012310">
    <property type="entry name" value="DNA_ligase_ATP-dep_cent"/>
</dbReference>
<evidence type="ECO:0000259" key="13">
    <source>
        <dbReference type="PROSITE" id="PS50160"/>
    </source>
</evidence>
<feature type="domain" description="BRCT" evidence="14">
    <location>
        <begin position="532"/>
        <end position="621"/>
    </location>
</feature>
<dbReference type="InterPro" id="IPR029710">
    <property type="entry name" value="LIG4"/>
</dbReference>
<feature type="region of interest" description="Disordered" evidence="12">
    <location>
        <begin position="491"/>
        <end position="512"/>
    </location>
</feature>
<dbReference type="Gene3D" id="1.10.3260.10">
    <property type="entry name" value="DNA ligase, ATP-dependent, N-terminal domain"/>
    <property type="match status" value="2"/>
</dbReference>
<evidence type="ECO:0000256" key="1">
    <source>
        <dbReference type="ARBA" id="ARBA00001946"/>
    </source>
</evidence>
<comment type="similarity">
    <text evidence="3">Belongs to the ATP-dependent DNA ligase family.</text>
</comment>
<feature type="domain" description="BRCT" evidence="14">
    <location>
        <begin position="726"/>
        <end position="792"/>
    </location>
</feature>
<keyword evidence="8" id="KW-0233">DNA recombination</keyword>
<dbReference type="SMART" id="SM00292">
    <property type="entry name" value="BRCT"/>
    <property type="match status" value="2"/>
</dbReference>
<dbReference type="PROSITE" id="PS50160">
    <property type="entry name" value="DNA_LIGASE_A3"/>
    <property type="match status" value="1"/>
</dbReference>
<dbReference type="SUPFAM" id="SSF56091">
    <property type="entry name" value="DNA ligase/mRNA capping enzyme, catalytic domain"/>
    <property type="match status" value="1"/>
</dbReference>
<proteinExistence type="inferred from homology"/>
<comment type="caution">
    <text evidence="15">The sequence shown here is derived from an EMBL/GenBank/DDBJ whole genome shotgun (WGS) entry which is preliminary data.</text>
</comment>
<evidence type="ECO:0000256" key="12">
    <source>
        <dbReference type="SAM" id="MobiDB-lite"/>
    </source>
</evidence>
<dbReference type="GO" id="GO:0003910">
    <property type="term" value="F:DNA ligase (ATP) activity"/>
    <property type="evidence" value="ECO:0007669"/>
    <property type="project" value="InterPro"/>
</dbReference>
<gene>
    <name evidence="15" type="ORF">P5673_017025</name>
</gene>
<dbReference type="GO" id="GO:0006297">
    <property type="term" value="P:nucleotide-excision repair, DNA gap filling"/>
    <property type="evidence" value="ECO:0007669"/>
    <property type="project" value="TreeGrafter"/>
</dbReference>
<keyword evidence="6" id="KW-0547">Nucleotide-binding</keyword>
<dbReference type="CDD" id="cd07968">
    <property type="entry name" value="OBF_DNA_ligase_IV"/>
    <property type="match status" value="1"/>
</dbReference>
<dbReference type="SUPFAM" id="SSF50249">
    <property type="entry name" value="Nucleic acid-binding proteins"/>
    <property type="match status" value="1"/>
</dbReference>
<evidence type="ECO:0000256" key="5">
    <source>
        <dbReference type="ARBA" id="ARBA00022737"/>
    </source>
</evidence>
<evidence type="ECO:0000259" key="14">
    <source>
        <dbReference type="PROSITE" id="PS50172"/>
    </source>
</evidence>
<dbReference type="EMBL" id="JARQWQ010000037">
    <property type="protein sequence ID" value="KAK2560071.1"/>
    <property type="molecule type" value="Genomic_DNA"/>
</dbReference>
<comment type="subcellular location">
    <subcellularLocation>
        <location evidence="2">Nucleus</location>
    </subcellularLocation>
</comment>
<protein>
    <recommendedName>
        <fullName evidence="11">DNA ligase IV</fullName>
    </recommendedName>
    <alternativeName>
        <fullName evidence="10">Polydeoxyribonucleotide synthase [ATP] 4</fullName>
    </alternativeName>
</protein>
<evidence type="ECO:0000256" key="6">
    <source>
        <dbReference type="ARBA" id="ARBA00022741"/>
    </source>
</evidence>
<evidence type="ECO:0000256" key="3">
    <source>
        <dbReference type="ARBA" id="ARBA00007572"/>
    </source>
</evidence>
<evidence type="ECO:0000313" key="15">
    <source>
        <dbReference type="EMBL" id="KAK2560071.1"/>
    </source>
</evidence>
<keyword evidence="7" id="KW-0067">ATP-binding</keyword>
<dbReference type="GO" id="GO:0006310">
    <property type="term" value="P:DNA recombination"/>
    <property type="evidence" value="ECO:0007669"/>
    <property type="project" value="UniProtKB-KW"/>
</dbReference>
<sequence length="793" mass="90409">MAEDSRDEVASQVPFNDLCYLLEKISNTSGTEKKKKILSTFLTSWREAHRKLHKDSPKTTDSFYPAIRLLLPQLDKERGAYGIKEVVLAKYYIDILSIGKDSVDGRKLLNYRAPKNAKQDSVADFASVAYFVLKNRCPEKGNLKVSQVNYYLDEKWLIRIIFKELKVGLSENSVFSAFHPDAVELHSVCNSLSKVCIDLHDPEIRMNEAQMSLFSPFRPMLAERVAIDEKQKSMGKECNFIKRKMRSCTFQEVLMTTHISLHSCILDGEMIVVDPKSDVWLSKGMNVDVKSLSTYENASYHPCFIVFDILVINDKKLANVPLHERIRTIEKLLKPKPGYLQFVERQDASTSGMISHFMCALAVSSSIPGQHPSVFHSFCKVGTGYTTNELHELDQLLHPHWRPFDTKRPPETVILAPGYKEKPDVWIEPTKSKIVQVKAAEIIASDKFKTGVTLRFPRVEAIRKEKMWYECLSLTELEKLKSMAEGKLTYQHTNSEHSHEPARKRRKGVTRNERVTSVAEHFKPADLSSVEQVSQLFEGKEFCIVTGPASHPKAKLEKKVAENGGSFTQNPSAETYCVIAERINVRVKNIISQKKFDVVQASWLIQCLEKRQLSPWQPSDMLYSSPATADKFAEEYDRYGDSFTQDATVESLEEVFKNVQSQNSAVSLSRGEIQDVMEHYFPDNSPLGLFKHCRRGTLTRTKKITLLVICCRGILNSSLELVGLKLRLYGAQITDTLDDGVTHIVLDESDLRRYEELQRAYVALPKRHFVTQHWVAQSVQASKLLTERNFRPV</sequence>
<dbReference type="Pfam" id="PF00533">
    <property type="entry name" value="BRCT"/>
    <property type="match status" value="1"/>
</dbReference>
<dbReference type="Pfam" id="PF04675">
    <property type="entry name" value="DNA_ligase_A_N"/>
    <property type="match status" value="1"/>
</dbReference>
<dbReference type="PANTHER" id="PTHR45997:SF1">
    <property type="entry name" value="DNA LIGASE 4"/>
    <property type="match status" value="1"/>
</dbReference>
<dbReference type="Pfam" id="PF01068">
    <property type="entry name" value="DNA_ligase_A_M"/>
    <property type="match status" value="1"/>
</dbReference>
<evidence type="ECO:0000313" key="16">
    <source>
        <dbReference type="Proteomes" id="UP001249851"/>
    </source>
</evidence>
<dbReference type="PROSITE" id="PS50172">
    <property type="entry name" value="BRCT"/>
    <property type="match status" value="2"/>
</dbReference>
<feature type="domain" description="ATP-dependent DNA ligase family profile" evidence="13">
    <location>
        <begin position="295"/>
        <end position="358"/>
    </location>
</feature>
<dbReference type="InterPro" id="IPR036599">
    <property type="entry name" value="DNA_ligase_N_sf"/>
</dbReference>
<dbReference type="GO" id="GO:0032807">
    <property type="term" value="C:DNA ligase IV complex"/>
    <property type="evidence" value="ECO:0007669"/>
    <property type="project" value="TreeGrafter"/>
</dbReference>
<evidence type="ECO:0000256" key="4">
    <source>
        <dbReference type="ARBA" id="ARBA00022598"/>
    </source>
</evidence>
<dbReference type="Gene3D" id="3.40.50.10190">
    <property type="entry name" value="BRCT domain"/>
    <property type="match status" value="2"/>
</dbReference>
<evidence type="ECO:0000256" key="11">
    <source>
        <dbReference type="ARBA" id="ARBA00031942"/>
    </source>
</evidence>
<dbReference type="FunFam" id="3.40.50.10190:FF:000027">
    <property type="entry name" value="DNA ligase"/>
    <property type="match status" value="1"/>
</dbReference>
<dbReference type="GO" id="GO:0006303">
    <property type="term" value="P:double-strand break repair via nonhomologous end joining"/>
    <property type="evidence" value="ECO:0007669"/>
    <property type="project" value="TreeGrafter"/>
</dbReference>
<dbReference type="InterPro" id="IPR012308">
    <property type="entry name" value="DNA_ligase_ATP-dep_N"/>
</dbReference>
<dbReference type="CDD" id="cd17722">
    <property type="entry name" value="BRCT_DNA_ligase_IV_rpt1"/>
    <property type="match status" value="1"/>
</dbReference>
<keyword evidence="9" id="KW-0539">Nucleus</keyword>
<dbReference type="InterPro" id="IPR036420">
    <property type="entry name" value="BRCT_dom_sf"/>
</dbReference>
<dbReference type="Gene3D" id="2.40.50.140">
    <property type="entry name" value="Nucleic acid-binding proteins"/>
    <property type="match status" value="1"/>
</dbReference>
<organism evidence="15 16">
    <name type="scientific">Acropora cervicornis</name>
    <name type="common">Staghorn coral</name>
    <dbReference type="NCBI Taxonomy" id="6130"/>
    <lineage>
        <taxon>Eukaryota</taxon>
        <taxon>Metazoa</taxon>
        <taxon>Cnidaria</taxon>
        <taxon>Anthozoa</taxon>
        <taxon>Hexacorallia</taxon>
        <taxon>Scleractinia</taxon>
        <taxon>Astrocoeniina</taxon>
        <taxon>Acroporidae</taxon>
        <taxon>Acropora</taxon>
    </lineage>
</organism>
<comment type="cofactor">
    <cofactor evidence="1">
        <name>Mg(2+)</name>
        <dbReference type="ChEBI" id="CHEBI:18420"/>
    </cofactor>
</comment>
<evidence type="ECO:0000256" key="2">
    <source>
        <dbReference type="ARBA" id="ARBA00004123"/>
    </source>
</evidence>
<evidence type="ECO:0000256" key="10">
    <source>
        <dbReference type="ARBA" id="ARBA00030676"/>
    </source>
</evidence>
<dbReference type="AlphaFoldDB" id="A0AAD9V3P8"/>
<dbReference type="Pfam" id="PF11411">
    <property type="entry name" value="DNA_ligase_IV"/>
    <property type="match status" value="1"/>
</dbReference>
<evidence type="ECO:0000256" key="9">
    <source>
        <dbReference type="ARBA" id="ARBA00023242"/>
    </source>
</evidence>
<dbReference type="Gene3D" id="3.30.470.30">
    <property type="entry name" value="DNA ligase/mRNA capping enzyme"/>
    <property type="match status" value="1"/>
</dbReference>
<dbReference type="InterPro" id="IPR012340">
    <property type="entry name" value="NA-bd_OB-fold"/>
</dbReference>
<name>A0AAD9V3P8_ACRCE</name>
<dbReference type="GO" id="GO:0005958">
    <property type="term" value="C:DNA-dependent protein kinase-DNA ligase 4 complex"/>
    <property type="evidence" value="ECO:0007669"/>
    <property type="project" value="TreeGrafter"/>
</dbReference>
<evidence type="ECO:0000256" key="8">
    <source>
        <dbReference type="ARBA" id="ARBA00023172"/>
    </source>
</evidence>
<keyword evidence="5" id="KW-0677">Repeat</keyword>
<keyword evidence="4 15" id="KW-0436">Ligase</keyword>
<reference evidence="15" key="1">
    <citation type="journal article" date="2023" name="G3 (Bethesda)">
        <title>Whole genome assembly and annotation of the endangered Caribbean coral Acropora cervicornis.</title>
        <authorList>
            <person name="Selwyn J.D."/>
            <person name="Vollmer S.V."/>
        </authorList>
    </citation>
    <scope>NUCLEOTIDE SEQUENCE</scope>
    <source>
        <strain evidence="15">K2</strain>
    </source>
</reference>
<dbReference type="InterPro" id="IPR021536">
    <property type="entry name" value="DNA_ligase_IV_dom"/>
</dbReference>
<dbReference type="GO" id="GO:0003677">
    <property type="term" value="F:DNA binding"/>
    <property type="evidence" value="ECO:0007669"/>
    <property type="project" value="InterPro"/>
</dbReference>
<dbReference type="SUPFAM" id="SSF52113">
    <property type="entry name" value="BRCT domain"/>
    <property type="match status" value="2"/>
</dbReference>